<dbReference type="AlphaFoldDB" id="A0A7J8DY87"/>
<gene>
    <name evidence="2" type="ORF">HJG63_008336</name>
</gene>
<name>A0A7J8DY87_ROUAE</name>
<accession>A0A7J8DY87</accession>
<sequence>MARNPNLVGGREKKKNLLRHHIRLAGPANVQTQSKARTPAAPATRSAQARGEAPPPPPPLADTRRAHRKPAPAGRSRGFRLETRRSPFGSGPSPAPARERSRSLNFRDQRLAPACTSGHSLEGKDPVTRLPVSRAAQAAALGAAAPSGAECPVARREGARRALRTFQRNRGPLFPFFRPRKGWDPSLRPAEFPRRRDFAGL</sequence>
<feature type="region of interest" description="Disordered" evidence="1">
    <location>
        <begin position="1"/>
        <end position="104"/>
    </location>
</feature>
<feature type="compositionally biased region" description="Basic residues" evidence="1">
    <location>
        <begin position="12"/>
        <end position="23"/>
    </location>
</feature>
<keyword evidence="3" id="KW-1185">Reference proteome</keyword>
<evidence type="ECO:0000256" key="1">
    <source>
        <dbReference type="SAM" id="MobiDB-lite"/>
    </source>
</evidence>
<protein>
    <submittedName>
        <fullName evidence="2">Uncharacterized protein</fullName>
    </submittedName>
</protein>
<dbReference type="Proteomes" id="UP000593571">
    <property type="component" value="Unassembled WGS sequence"/>
</dbReference>
<feature type="compositionally biased region" description="Low complexity" evidence="1">
    <location>
        <begin position="36"/>
        <end position="50"/>
    </location>
</feature>
<dbReference type="EMBL" id="JACASE010000011">
    <property type="protein sequence ID" value="KAF6427852.1"/>
    <property type="molecule type" value="Genomic_DNA"/>
</dbReference>
<reference evidence="2 3" key="1">
    <citation type="journal article" date="2020" name="Nature">
        <title>Six reference-quality genomes reveal evolution of bat adaptations.</title>
        <authorList>
            <person name="Jebb D."/>
            <person name="Huang Z."/>
            <person name="Pippel M."/>
            <person name="Hughes G.M."/>
            <person name="Lavrichenko K."/>
            <person name="Devanna P."/>
            <person name="Winkler S."/>
            <person name="Jermiin L.S."/>
            <person name="Skirmuntt E.C."/>
            <person name="Katzourakis A."/>
            <person name="Burkitt-Gray L."/>
            <person name="Ray D.A."/>
            <person name="Sullivan K.A.M."/>
            <person name="Roscito J.G."/>
            <person name="Kirilenko B.M."/>
            <person name="Davalos L.M."/>
            <person name="Corthals A.P."/>
            <person name="Power M.L."/>
            <person name="Jones G."/>
            <person name="Ransome R.D."/>
            <person name="Dechmann D.K.N."/>
            <person name="Locatelli A.G."/>
            <person name="Puechmaille S.J."/>
            <person name="Fedrigo O."/>
            <person name="Jarvis E.D."/>
            <person name="Hiller M."/>
            <person name="Vernes S.C."/>
            <person name="Myers E.W."/>
            <person name="Teeling E.C."/>
        </authorList>
    </citation>
    <scope>NUCLEOTIDE SEQUENCE [LARGE SCALE GENOMIC DNA]</scope>
    <source>
        <strain evidence="2">MRouAeg1</strain>
        <tissue evidence="2">Muscle</tissue>
    </source>
</reference>
<evidence type="ECO:0000313" key="3">
    <source>
        <dbReference type="Proteomes" id="UP000593571"/>
    </source>
</evidence>
<proteinExistence type="predicted"/>
<evidence type="ECO:0000313" key="2">
    <source>
        <dbReference type="EMBL" id="KAF6427852.1"/>
    </source>
</evidence>
<organism evidence="2 3">
    <name type="scientific">Rousettus aegyptiacus</name>
    <name type="common">Egyptian fruit bat</name>
    <name type="synonym">Pteropus aegyptiacus</name>
    <dbReference type="NCBI Taxonomy" id="9407"/>
    <lineage>
        <taxon>Eukaryota</taxon>
        <taxon>Metazoa</taxon>
        <taxon>Chordata</taxon>
        <taxon>Craniata</taxon>
        <taxon>Vertebrata</taxon>
        <taxon>Euteleostomi</taxon>
        <taxon>Mammalia</taxon>
        <taxon>Eutheria</taxon>
        <taxon>Laurasiatheria</taxon>
        <taxon>Chiroptera</taxon>
        <taxon>Yinpterochiroptera</taxon>
        <taxon>Pteropodoidea</taxon>
        <taxon>Pteropodidae</taxon>
        <taxon>Rousettinae</taxon>
        <taxon>Rousettus</taxon>
    </lineage>
</organism>
<comment type="caution">
    <text evidence="2">The sequence shown here is derived from an EMBL/GenBank/DDBJ whole genome shotgun (WGS) entry which is preliminary data.</text>
</comment>